<comment type="caution">
    <text evidence="2">The sequence shown here is derived from an EMBL/GenBank/DDBJ whole genome shotgun (WGS) entry which is preliminary data.</text>
</comment>
<dbReference type="Proteomes" id="UP001201812">
    <property type="component" value="Unassembled WGS sequence"/>
</dbReference>
<evidence type="ECO:0000313" key="3">
    <source>
        <dbReference type="Proteomes" id="UP001201812"/>
    </source>
</evidence>
<accession>A0AAD4MKR4</accession>
<evidence type="ECO:0000256" key="1">
    <source>
        <dbReference type="SAM" id="Phobius"/>
    </source>
</evidence>
<keyword evidence="1" id="KW-0472">Membrane</keyword>
<protein>
    <submittedName>
        <fullName evidence="2">Uncharacterized protein</fullName>
    </submittedName>
</protein>
<dbReference type="AlphaFoldDB" id="A0AAD4MKR4"/>
<organism evidence="2 3">
    <name type="scientific">Ditylenchus destructor</name>
    <dbReference type="NCBI Taxonomy" id="166010"/>
    <lineage>
        <taxon>Eukaryota</taxon>
        <taxon>Metazoa</taxon>
        <taxon>Ecdysozoa</taxon>
        <taxon>Nematoda</taxon>
        <taxon>Chromadorea</taxon>
        <taxon>Rhabditida</taxon>
        <taxon>Tylenchina</taxon>
        <taxon>Tylenchomorpha</taxon>
        <taxon>Sphaerularioidea</taxon>
        <taxon>Anguinidae</taxon>
        <taxon>Anguininae</taxon>
        <taxon>Ditylenchus</taxon>
    </lineage>
</organism>
<sequence length="87" mass="9920">MASQMEESVSKVQVVTQAGSAKRSYVAVPTDSRTAQQVKPEFVYEWRFKTCQDNCCVSPITALIILTVFGFVLLILTYFIMDYVIKW</sequence>
<dbReference type="EMBL" id="JAKKPZ010000286">
    <property type="protein sequence ID" value="KAI1697115.1"/>
    <property type="molecule type" value="Genomic_DNA"/>
</dbReference>
<name>A0AAD4MKR4_9BILA</name>
<proteinExistence type="predicted"/>
<reference evidence="2" key="1">
    <citation type="submission" date="2022-01" db="EMBL/GenBank/DDBJ databases">
        <title>Genome Sequence Resource for Two Populations of Ditylenchus destructor, the Migratory Endoparasitic Phytonematode.</title>
        <authorList>
            <person name="Zhang H."/>
            <person name="Lin R."/>
            <person name="Xie B."/>
        </authorList>
    </citation>
    <scope>NUCLEOTIDE SEQUENCE</scope>
    <source>
        <strain evidence="2">BazhouSP</strain>
    </source>
</reference>
<feature type="transmembrane region" description="Helical" evidence="1">
    <location>
        <begin position="60"/>
        <end position="81"/>
    </location>
</feature>
<keyword evidence="1" id="KW-0812">Transmembrane</keyword>
<keyword evidence="1" id="KW-1133">Transmembrane helix</keyword>
<evidence type="ECO:0000313" key="2">
    <source>
        <dbReference type="EMBL" id="KAI1697115.1"/>
    </source>
</evidence>
<gene>
    <name evidence="2" type="ORF">DdX_18678</name>
</gene>
<keyword evidence="3" id="KW-1185">Reference proteome</keyword>